<protein>
    <submittedName>
        <fullName evidence="4">NAD(P)-dependent dehydrogenase (Short-subunit alcohol dehydrogenase family)</fullName>
    </submittedName>
</protein>
<evidence type="ECO:0000313" key="4">
    <source>
        <dbReference type="EMBL" id="NJB70616.1"/>
    </source>
</evidence>
<dbReference type="InterPro" id="IPR002347">
    <property type="entry name" value="SDR_fam"/>
</dbReference>
<dbReference type="PANTHER" id="PTHR42901:SF1">
    <property type="entry name" value="ALCOHOL DEHYDROGENASE"/>
    <property type="match status" value="1"/>
</dbReference>
<dbReference type="EMBL" id="JAATJJ010000001">
    <property type="protein sequence ID" value="NJB70616.1"/>
    <property type="molecule type" value="Genomic_DNA"/>
</dbReference>
<evidence type="ECO:0000256" key="2">
    <source>
        <dbReference type="ARBA" id="ARBA00023002"/>
    </source>
</evidence>
<organism evidence="4 5">
    <name type="scientific">Saonia flava</name>
    <dbReference type="NCBI Taxonomy" id="523696"/>
    <lineage>
        <taxon>Bacteria</taxon>
        <taxon>Pseudomonadati</taxon>
        <taxon>Bacteroidota</taxon>
        <taxon>Flavobacteriia</taxon>
        <taxon>Flavobacteriales</taxon>
        <taxon>Flavobacteriaceae</taxon>
        <taxon>Saonia</taxon>
    </lineage>
</organism>
<dbReference type="AlphaFoldDB" id="A0A846QNI8"/>
<dbReference type="PRINTS" id="PR00080">
    <property type="entry name" value="SDRFAMILY"/>
</dbReference>
<keyword evidence="2" id="KW-0560">Oxidoreductase</keyword>
<proteinExistence type="inferred from homology"/>
<dbReference type="GO" id="GO:0016491">
    <property type="term" value="F:oxidoreductase activity"/>
    <property type="evidence" value="ECO:0007669"/>
    <property type="project" value="UniProtKB-KW"/>
</dbReference>
<reference evidence="4 5" key="1">
    <citation type="submission" date="2020-03" db="EMBL/GenBank/DDBJ databases">
        <title>Genomic Encyclopedia of Type Strains, Phase IV (KMG-IV): sequencing the most valuable type-strain genomes for metagenomic binning, comparative biology and taxonomic classification.</title>
        <authorList>
            <person name="Goeker M."/>
        </authorList>
    </citation>
    <scope>NUCLEOTIDE SEQUENCE [LARGE SCALE GENOMIC DNA]</scope>
    <source>
        <strain evidence="4 5">DSM 29762</strain>
    </source>
</reference>
<evidence type="ECO:0000313" key="5">
    <source>
        <dbReference type="Proteomes" id="UP000590442"/>
    </source>
</evidence>
<evidence type="ECO:0000256" key="3">
    <source>
        <dbReference type="RuleBase" id="RU000363"/>
    </source>
</evidence>
<name>A0A846QNI8_9FLAO</name>
<dbReference type="Pfam" id="PF00106">
    <property type="entry name" value="adh_short"/>
    <property type="match status" value="1"/>
</dbReference>
<dbReference type="InterPro" id="IPR036291">
    <property type="entry name" value="NAD(P)-bd_dom_sf"/>
</dbReference>
<comment type="similarity">
    <text evidence="1 3">Belongs to the short-chain dehydrogenases/reductases (SDR) family.</text>
</comment>
<dbReference type="SUPFAM" id="SSF51735">
    <property type="entry name" value="NAD(P)-binding Rossmann-fold domains"/>
    <property type="match status" value="1"/>
</dbReference>
<evidence type="ECO:0000256" key="1">
    <source>
        <dbReference type="ARBA" id="ARBA00006484"/>
    </source>
</evidence>
<dbReference type="Gene3D" id="3.40.50.720">
    <property type="entry name" value="NAD(P)-binding Rossmann-like Domain"/>
    <property type="match status" value="1"/>
</dbReference>
<keyword evidence="5" id="KW-1185">Reference proteome</keyword>
<dbReference type="PRINTS" id="PR00081">
    <property type="entry name" value="GDHRDH"/>
</dbReference>
<dbReference type="Proteomes" id="UP000590442">
    <property type="component" value="Unassembled WGS sequence"/>
</dbReference>
<comment type="caution">
    <text evidence="4">The sequence shown here is derived from an EMBL/GenBank/DDBJ whole genome shotgun (WGS) entry which is preliminary data.</text>
</comment>
<sequence length="242" mass="26182">MISLNDKTALVTGANRGIGKEIVNSFLAHGAKKVYLAVRNLESTIELEQKYGNKVVSVYLDLSIPETVAELAKEVQDVDVVVNNAGVLTLTSPLDANVETVFKKELEVNVFGLLRMARAFTPALERNGGGVFVQINSIASIIGGKTFGTYSASKAASYSFTQSLKECMKPKNIRVISVHPGPIDTDMGAEAGMKDIAEPATVVSEGIIKALENGSFHVFPDKMAKEFGKDYMPYAEKYIEIN</sequence>
<dbReference type="PANTHER" id="PTHR42901">
    <property type="entry name" value="ALCOHOL DEHYDROGENASE"/>
    <property type="match status" value="1"/>
</dbReference>
<accession>A0A846QNI8</accession>
<dbReference type="NCBIfam" id="NF006120">
    <property type="entry name" value="PRK08264.1-6"/>
    <property type="match status" value="1"/>
</dbReference>
<dbReference type="RefSeq" id="WP_167961570.1">
    <property type="nucleotide sequence ID" value="NZ_JAATJJ010000001.1"/>
</dbReference>
<gene>
    <name evidence="4" type="ORF">GGR42_001078</name>
</gene>